<dbReference type="Gene3D" id="2.60.120.10">
    <property type="entry name" value="Jelly Rolls"/>
    <property type="match status" value="1"/>
</dbReference>
<evidence type="ECO:0000313" key="2">
    <source>
        <dbReference type="EMBL" id="OWP05415.1"/>
    </source>
</evidence>
<dbReference type="AlphaFoldDB" id="A0A218ZDR3"/>
<evidence type="ECO:0000259" key="1">
    <source>
        <dbReference type="Pfam" id="PF07883"/>
    </source>
</evidence>
<feature type="domain" description="Cupin type-2" evidence="1">
    <location>
        <begin position="44"/>
        <end position="114"/>
    </location>
</feature>
<evidence type="ECO:0000313" key="3">
    <source>
        <dbReference type="Proteomes" id="UP000242519"/>
    </source>
</evidence>
<dbReference type="OrthoDB" id="5793281at2759"/>
<comment type="caution">
    <text evidence="2">The sequence shown here is derived from an EMBL/GenBank/DDBJ whole genome shotgun (WGS) entry which is preliminary data.</text>
</comment>
<dbReference type="CDD" id="cd02234">
    <property type="entry name" value="cupin_BLR7677-like"/>
    <property type="match status" value="1"/>
</dbReference>
<protein>
    <recommendedName>
        <fullName evidence="1">Cupin type-2 domain-containing protein</fullName>
    </recommendedName>
</protein>
<organism evidence="2 3">
    <name type="scientific">Diplocarpon coronariae</name>
    <dbReference type="NCBI Taxonomy" id="2795749"/>
    <lineage>
        <taxon>Eukaryota</taxon>
        <taxon>Fungi</taxon>
        <taxon>Dikarya</taxon>
        <taxon>Ascomycota</taxon>
        <taxon>Pezizomycotina</taxon>
        <taxon>Leotiomycetes</taxon>
        <taxon>Helotiales</taxon>
        <taxon>Drepanopezizaceae</taxon>
        <taxon>Diplocarpon</taxon>
    </lineage>
</organism>
<dbReference type="PANTHER" id="PTHR38599">
    <property type="entry name" value="CUPIN DOMAIN PROTEIN (AFU_ORTHOLOGUE AFUA_3G13620)"/>
    <property type="match status" value="1"/>
</dbReference>
<dbReference type="EMBL" id="MZNU01000075">
    <property type="protein sequence ID" value="OWP05415.1"/>
    <property type="molecule type" value="Genomic_DNA"/>
</dbReference>
<dbReference type="InterPro" id="IPR014710">
    <property type="entry name" value="RmlC-like_jellyroll"/>
</dbReference>
<dbReference type="STRING" id="503106.A0A218ZDR3"/>
<reference evidence="2 3" key="1">
    <citation type="submission" date="2017-04" db="EMBL/GenBank/DDBJ databases">
        <title>Draft genome sequence of Marssonina coronaria NL1: causal agent of apple blotch.</title>
        <authorList>
            <person name="Cheng Q."/>
        </authorList>
    </citation>
    <scope>NUCLEOTIDE SEQUENCE [LARGE SCALE GENOMIC DNA]</scope>
    <source>
        <strain evidence="2 3">NL1</strain>
    </source>
</reference>
<sequence length="158" mass="17271">MTLRPSLPAEEPTYDASRPFPSLLPLYNYPIPNIPGKSVVVVQVTFPPNGSTPPHTHPGAFVVGYVVSGYVFNARNKDPMEIKGPGENFTEHPGCRHRISNNASDKAPAVLIATFVVDTEIAEAGMDALVVIDEEYRELVREAQEKTGADRGRSNRDI</sequence>
<dbReference type="PANTHER" id="PTHR38599:SF1">
    <property type="entry name" value="CUPIN DOMAIN PROTEIN (AFU_ORTHOLOGUE AFUA_3G13620)"/>
    <property type="match status" value="1"/>
</dbReference>
<name>A0A218ZDR3_9HELO</name>
<dbReference type="Pfam" id="PF07883">
    <property type="entry name" value="Cupin_2"/>
    <property type="match status" value="1"/>
</dbReference>
<dbReference type="InterPro" id="IPR011051">
    <property type="entry name" value="RmlC_Cupin_sf"/>
</dbReference>
<gene>
    <name evidence="2" type="ORF">B2J93_8358</name>
</gene>
<dbReference type="InterPro" id="IPR013096">
    <property type="entry name" value="Cupin_2"/>
</dbReference>
<keyword evidence="3" id="KW-1185">Reference proteome</keyword>
<accession>A0A218ZDR3</accession>
<dbReference type="SUPFAM" id="SSF51182">
    <property type="entry name" value="RmlC-like cupins"/>
    <property type="match status" value="1"/>
</dbReference>
<dbReference type="Proteomes" id="UP000242519">
    <property type="component" value="Unassembled WGS sequence"/>
</dbReference>
<proteinExistence type="predicted"/>
<dbReference type="InParanoid" id="A0A218ZDR3"/>